<accession>A0ABP8ITI8</accession>
<protein>
    <recommendedName>
        <fullName evidence="5">DUF4369 domain-containing protein</fullName>
    </recommendedName>
</protein>
<evidence type="ECO:0008006" key="5">
    <source>
        <dbReference type="Google" id="ProtNLM"/>
    </source>
</evidence>
<organism evidence="3 4">
    <name type="scientific">Hymenobacter koreensis</name>
    <dbReference type="NCBI Taxonomy" id="1084523"/>
    <lineage>
        <taxon>Bacteria</taxon>
        <taxon>Pseudomonadati</taxon>
        <taxon>Bacteroidota</taxon>
        <taxon>Cytophagia</taxon>
        <taxon>Cytophagales</taxon>
        <taxon>Hymenobacteraceae</taxon>
        <taxon>Hymenobacter</taxon>
    </lineage>
</organism>
<name>A0ABP8ITI8_9BACT</name>
<evidence type="ECO:0000313" key="3">
    <source>
        <dbReference type="EMBL" id="GAA4372348.1"/>
    </source>
</evidence>
<evidence type="ECO:0000256" key="2">
    <source>
        <dbReference type="SAM" id="SignalP"/>
    </source>
</evidence>
<evidence type="ECO:0000313" key="4">
    <source>
        <dbReference type="Proteomes" id="UP001500454"/>
    </source>
</evidence>
<keyword evidence="2" id="KW-0732">Signal</keyword>
<dbReference type="RefSeq" id="WP_345220505.1">
    <property type="nucleotide sequence ID" value="NZ_BAABHA010000001.1"/>
</dbReference>
<sequence>MAGSVPALLIGLLALSLAACDPVATFEPYSVKHPLNLERVLGRRVTLLGPDTLALAISFDPATRQNLIVSSDSSRQPLSVWATRYRGLYYLTQSTQHDSVYLVHAVRISSSQVQGLYHDYNQLTKLAEAVNDGQYQDLISFQDNKKEVLRLRYHAKTLRPFYEAVLDSLPVYRVQAGARSTSKTPVPAAGPIQSVYPNPARQQTTRSARPGRTPWNCLP</sequence>
<proteinExistence type="predicted"/>
<comment type="caution">
    <text evidence="3">The sequence shown here is derived from an EMBL/GenBank/DDBJ whole genome shotgun (WGS) entry which is preliminary data.</text>
</comment>
<evidence type="ECO:0000256" key="1">
    <source>
        <dbReference type="SAM" id="MobiDB-lite"/>
    </source>
</evidence>
<feature type="chain" id="PRO_5045436644" description="DUF4369 domain-containing protein" evidence="2">
    <location>
        <begin position="19"/>
        <end position="219"/>
    </location>
</feature>
<keyword evidence="4" id="KW-1185">Reference proteome</keyword>
<dbReference type="Proteomes" id="UP001500454">
    <property type="component" value="Unassembled WGS sequence"/>
</dbReference>
<gene>
    <name evidence="3" type="ORF">GCM10023186_01770</name>
</gene>
<feature type="signal peptide" evidence="2">
    <location>
        <begin position="1"/>
        <end position="18"/>
    </location>
</feature>
<feature type="region of interest" description="Disordered" evidence="1">
    <location>
        <begin position="180"/>
        <end position="219"/>
    </location>
</feature>
<reference evidence="4" key="1">
    <citation type="journal article" date="2019" name="Int. J. Syst. Evol. Microbiol.">
        <title>The Global Catalogue of Microorganisms (GCM) 10K type strain sequencing project: providing services to taxonomists for standard genome sequencing and annotation.</title>
        <authorList>
            <consortium name="The Broad Institute Genomics Platform"/>
            <consortium name="The Broad Institute Genome Sequencing Center for Infectious Disease"/>
            <person name="Wu L."/>
            <person name="Ma J."/>
        </authorList>
    </citation>
    <scope>NUCLEOTIDE SEQUENCE [LARGE SCALE GENOMIC DNA]</scope>
    <source>
        <strain evidence="4">JCM 17924</strain>
    </source>
</reference>
<dbReference type="EMBL" id="BAABHA010000001">
    <property type="protein sequence ID" value="GAA4372348.1"/>
    <property type="molecule type" value="Genomic_DNA"/>
</dbReference>